<dbReference type="InterPro" id="IPR010196">
    <property type="entry name" value="OSB_synthase_MenC1"/>
</dbReference>
<comment type="similarity">
    <text evidence="4">Belongs to the mandelate racemase/muconate lactonizing enzyme family. MenC type 1 subfamily.</text>
</comment>
<dbReference type="Pfam" id="PF18374">
    <property type="entry name" value="Enolase_like_N"/>
    <property type="match status" value="1"/>
</dbReference>
<comment type="catalytic activity">
    <reaction evidence="4">
        <text>(1R,6R)-6-hydroxy-2-succinyl-cyclohexa-2,4-diene-1-carboxylate = 2-succinylbenzoate + H2O</text>
        <dbReference type="Rhea" id="RHEA:10196"/>
        <dbReference type="ChEBI" id="CHEBI:15377"/>
        <dbReference type="ChEBI" id="CHEBI:18325"/>
        <dbReference type="ChEBI" id="CHEBI:58689"/>
        <dbReference type="EC" id="4.2.1.113"/>
    </reaction>
</comment>
<reference evidence="6 7" key="1">
    <citation type="submission" date="2020-09" db="EMBL/GenBank/DDBJ databases">
        <title>Isolation and identification of active actinomycetes.</title>
        <authorList>
            <person name="Li X."/>
        </authorList>
    </citation>
    <scope>NUCLEOTIDE SEQUENCE [LARGE SCALE GENOMIC DNA]</scope>
    <source>
        <strain evidence="6 7">NEAU-LLC</strain>
    </source>
</reference>
<evidence type="ECO:0000313" key="7">
    <source>
        <dbReference type="Proteomes" id="UP000598426"/>
    </source>
</evidence>
<comment type="cofactor">
    <cofactor evidence="4">
        <name>a divalent metal cation</name>
        <dbReference type="ChEBI" id="CHEBI:60240"/>
    </cofactor>
</comment>
<comment type="pathway">
    <text evidence="4">Quinol/quinone metabolism; 1,4-dihydroxy-2-naphthoate biosynthesis; 1,4-dihydroxy-2-naphthoate from chorismate: step 4/7.</text>
</comment>
<dbReference type="Gene3D" id="3.20.20.120">
    <property type="entry name" value="Enolase-like C-terminal domain"/>
    <property type="match status" value="1"/>
</dbReference>
<feature type="binding site" evidence="4">
    <location>
        <position position="216"/>
    </location>
    <ligand>
        <name>Mg(2+)</name>
        <dbReference type="ChEBI" id="CHEBI:18420"/>
    </ligand>
</feature>
<dbReference type="NCBIfam" id="NF002782">
    <property type="entry name" value="PRK02901.1"/>
    <property type="match status" value="1"/>
</dbReference>
<accession>A0ABR8NI16</accession>
<dbReference type="GO" id="GO:0043748">
    <property type="term" value="F:O-succinylbenzoate synthase activity"/>
    <property type="evidence" value="ECO:0007669"/>
    <property type="project" value="UniProtKB-EC"/>
</dbReference>
<feature type="active site" description="Proton donor" evidence="4">
    <location>
        <position position="159"/>
    </location>
</feature>
<keyword evidence="1 4" id="KW-0479">Metal-binding</keyword>
<dbReference type="EC" id="4.2.1.113" evidence="4"/>
<dbReference type="SFLD" id="SFLDF00009">
    <property type="entry name" value="o-succinylbenzoate_synthase"/>
    <property type="match status" value="1"/>
</dbReference>
<sequence length="380" mass="40513">MSHTLLCVTHYRQGHIVLRFTCAVRTPKRGFCVQTAQVNGGGRQDGRVSTDTPLPPLDDILGSARVVALPLATRFRGIDVREALVFEGPEGWSEFSPFTEYDDDEASTWLAAAIEDAWMPRPAAVRDTVGVNATVPAVQASAVPGVLARYDGCRTAKVKVAEAGQRLADDIARVRAVRESLGPEGRVRIDANGGWNVDEAERALHTLAEFDLEYAEQPCASVDELAELRRRVKYMDIPIAADESVRKAADPLAVARAGAADLLVIKVQPLGGVRRALEIVAEAGLPAVVSSALDTSIGLSMGVALAASLPHLDYDCGLGTASLFLADVADPPLVPREGMLAAGRVTPSPSLLAGHAAPADRRQWWLDRVARCYEVLSAAA</sequence>
<keyword evidence="4" id="KW-0474">Menaquinone biosynthesis</keyword>
<feature type="domain" description="Mandelate racemase/muconate lactonizing enzyme C-terminal" evidence="5">
    <location>
        <begin position="144"/>
        <end position="235"/>
    </location>
</feature>
<dbReference type="InterPro" id="IPR036849">
    <property type="entry name" value="Enolase-like_C_sf"/>
</dbReference>
<comment type="function">
    <text evidence="4">Converts 2-succinyl-6-hydroxy-2,4-cyclohexadiene-1-carboxylate (SHCHC) to 2-succinylbenzoate (OSB).</text>
</comment>
<evidence type="ECO:0000256" key="1">
    <source>
        <dbReference type="ARBA" id="ARBA00022723"/>
    </source>
</evidence>
<dbReference type="InterPro" id="IPR013342">
    <property type="entry name" value="Mandelate_racemase_C"/>
</dbReference>
<dbReference type="Pfam" id="PF13378">
    <property type="entry name" value="MR_MLE_C"/>
    <property type="match status" value="1"/>
</dbReference>
<keyword evidence="3 4" id="KW-0456">Lyase</keyword>
<dbReference type="HAMAP" id="MF_00470">
    <property type="entry name" value="MenC_1"/>
    <property type="match status" value="1"/>
</dbReference>
<dbReference type="SFLD" id="SFLDS00001">
    <property type="entry name" value="Enolase"/>
    <property type="match status" value="1"/>
</dbReference>
<keyword evidence="7" id="KW-1185">Reference proteome</keyword>
<dbReference type="InterPro" id="IPR029065">
    <property type="entry name" value="Enolase_C-like"/>
</dbReference>
<keyword evidence="2 4" id="KW-0460">Magnesium</keyword>
<protein>
    <recommendedName>
        <fullName evidence="4">o-succinylbenzoate synthase</fullName>
        <shortName evidence="4">OSB synthase</shortName>
        <shortName evidence="4">OSBS</shortName>
        <ecNumber evidence="4">4.2.1.113</ecNumber>
    </recommendedName>
    <alternativeName>
        <fullName evidence="4">4-(2'-carboxyphenyl)-4-oxybutyric acid synthase</fullName>
    </alternativeName>
    <alternativeName>
        <fullName evidence="4">o-succinylbenzoic acid synthase</fullName>
    </alternativeName>
</protein>
<dbReference type="SMART" id="SM00922">
    <property type="entry name" value="MR_MLE"/>
    <property type="match status" value="1"/>
</dbReference>
<feature type="binding site" evidence="4">
    <location>
        <position position="242"/>
    </location>
    <ligand>
        <name>Mg(2+)</name>
        <dbReference type="ChEBI" id="CHEBI:18420"/>
    </ligand>
</feature>
<evidence type="ECO:0000256" key="3">
    <source>
        <dbReference type="ARBA" id="ARBA00023239"/>
    </source>
</evidence>
<evidence type="ECO:0000256" key="2">
    <source>
        <dbReference type="ARBA" id="ARBA00022842"/>
    </source>
</evidence>
<feature type="active site" description="Proton acceptor" evidence="4">
    <location>
        <position position="266"/>
    </location>
</feature>
<dbReference type="Proteomes" id="UP000598426">
    <property type="component" value="Unassembled WGS sequence"/>
</dbReference>
<proteinExistence type="inferred from homology"/>
<dbReference type="SUPFAM" id="SSF51604">
    <property type="entry name" value="Enolase C-terminal domain-like"/>
    <property type="match status" value="1"/>
</dbReference>
<comment type="pathway">
    <text evidence="4">Quinol/quinone metabolism; menaquinone biosynthesis.</text>
</comment>
<dbReference type="CDD" id="cd03320">
    <property type="entry name" value="OSBS"/>
    <property type="match status" value="1"/>
</dbReference>
<feature type="binding site" evidence="4">
    <location>
        <position position="190"/>
    </location>
    <ligand>
        <name>Mg(2+)</name>
        <dbReference type="ChEBI" id="CHEBI:18420"/>
    </ligand>
</feature>
<dbReference type="SFLD" id="SFLDG00180">
    <property type="entry name" value="muconate_cycloisomerase"/>
    <property type="match status" value="1"/>
</dbReference>
<name>A0ABR8NI16_9MICO</name>
<dbReference type="PANTHER" id="PTHR48073">
    <property type="entry name" value="O-SUCCINYLBENZOATE SYNTHASE-RELATED"/>
    <property type="match status" value="1"/>
</dbReference>
<dbReference type="PANTHER" id="PTHR48073:SF2">
    <property type="entry name" value="O-SUCCINYLBENZOATE SYNTHASE"/>
    <property type="match status" value="1"/>
</dbReference>
<evidence type="ECO:0000256" key="4">
    <source>
        <dbReference type="HAMAP-Rule" id="MF_00470"/>
    </source>
</evidence>
<comment type="caution">
    <text evidence="6">The sequence shown here is derived from an EMBL/GenBank/DDBJ whole genome shotgun (WGS) entry which is preliminary data.</text>
</comment>
<evidence type="ECO:0000259" key="5">
    <source>
        <dbReference type="SMART" id="SM00922"/>
    </source>
</evidence>
<gene>
    <name evidence="4" type="primary">menC</name>
    <name evidence="6" type="ORF">IF188_01335</name>
</gene>
<organism evidence="6 7">
    <name type="scientific">Microbacterium helvum</name>
    <dbReference type="NCBI Taxonomy" id="2773713"/>
    <lineage>
        <taxon>Bacteria</taxon>
        <taxon>Bacillati</taxon>
        <taxon>Actinomycetota</taxon>
        <taxon>Actinomycetes</taxon>
        <taxon>Micrococcales</taxon>
        <taxon>Microbacteriaceae</taxon>
        <taxon>Microbacterium</taxon>
    </lineage>
</organism>
<dbReference type="EMBL" id="JACXZS010000001">
    <property type="protein sequence ID" value="MBD3940340.1"/>
    <property type="molecule type" value="Genomic_DNA"/>
</dbReference>
<evidence type="ECO:0000313" key="6">
    <source>
        <dbReference type="EMBL" id="MBD3940340.1"/>
    </source>
</evidence>